<dbReference type="SUPFAM" id="SSF48452">
    <property type="entry name" value="TPR-like"/>
    <property type="match status" value="1"/>
</dbReference>
<comment type="caution">
    <text evidence="2">The sequence shown here is derived from an EMBL/GenBank/DDBJ whole genome shotgun (WGS) entry which is preliminary data.</text>
</comment>
<sequence>MKQKIFSLLENNENEKALSLIENELKLNNSEFYLSLKGYVMFLMNREEESFNTLKMVAYRYPSYSEPYKYFSMICEKNKKYFEAFQTLKISYILGGKTQYTVYKLIGIGIYLKKYEEIFYVVCDYPGFDENTRNIYISFFYFLIKDTKNSIKFCNKIGDEVGDELKAKKEEIKKLINNLNQNTEKLHENKLETDEIPDLNLKKDRRINNKIQRTESTFNETLNTDFKSIFNTNFLNKKIEKFNCFSIEIQPEINKDLFKYVCSEEIVKCSSEEEFILKNVLSGRIFKEIYFYDKKAIKCLSECNIINTDINNKYKNYQNFNYWIYKNDYKTAFHHIKDLNNNRTYKQFILECINMEYVIILFNLCVSLYFNSNCHLSLHFANILIEIFEQQNIDKIELYIYLFERKRFLDIVNIKQINKKDKSIYLATKQICLNIFTKHKNIDTNNLYCNCGLKDINLKDENTIFFKELIDSKIIINEVIKKFTELEILIINKI</sequence>
<dbReference type="VEuPathDB" id="MicrosporidiaDB:CWI37_0023p0060"/>
<protein>
    <submittedName>
        <fullName evidence="2">Uncharacterized protein</fullName>
    </submittedName>
</protein>
<dbReference type="InterPro" id="IPR011990">
    <property type="entry name" value="TPR-like_helical_dom_sf"/>
</dbReference>
<reference evidence="2 3" key="1">
    <citation type="submission" date="2017-12" db="EMBL/GenBank/DDBJ databases">
        <authorList>
            <person name="Pombert J.-F."/>
            <person name="Haag K.L."/>
            <person name="Ebert D."/>
        </authorList>
    </citation>
    <scope>NUCLEOTIDE SEQUENCE [LARGE SCALE GENOMIC DNA]</scope>
    <source>
        <strain evidence="2">FI-OER-3-3</strain>
    </source>
</reference>
<dbReference type="AlphaFoldDB" id="A0A4Q9LBW0"/>
<evidence type="ECO:0000313" key="3">
    <source>
        <dbReference type="Proteomes" id="UP000292362"/>
    </source>
</evidence>
<feature type="coiled-coil region" evidence="1">
    <location>
        <begin position="158"/>
        <end position="192"/>
    </location>
</feature>
<evidence type="ECO:0000313" key="2">
    <source>
        <dbReference type="EMBL" id="TBU05333.1"/>
    </source>
</evidence>
<proteinExistence type="predicted"/>
<organism evidence="2 3">
    <name type="scientific">Hamiltosporidium tvaerminnensis</name>
    <dbReference type="NCBI Taxonomy" id="1176355"/>
    <lineage>
        <taxon>Eukaryota</taxon>
        <taxon>Fungi</taxon>
        <taxon>Fungi incertae sedis</taxon>
        <taxon>Microsporidia</taxon>
        <taxon>Dubosqiidae</taxon>
        <taxon>Hamiltosporidium</taxon>
    </lineage>
</organism>
<dbReference type="Proteomes" id="UP000292362">
    <property type="component" value="Unassembled WGS sequence"/>
</dbReference>
<accession>A0A4Q9LBW0</accession>
<gene>
    <name evidence="2" type="ORF">CWI37_0023p0060</name>
</gene>
<dbReference type="EMBL" id="PITJ01000023">
    <property type="protein sequence ID" value="TBU05333.1"/>
    <property type="molecule type" value="Genomic_DNA"/>
</dbReference>
<evidence type="ECO:0000256" key="1">
    <source>
        <dbReference type="SAM" id="Coils"/>
    </source>
</evidence>
<name>A0A4Q9LBW0_9MICR</name>
<keyword evidence="1" id="KW-0175">Coiled coil</keyword>